<dbReference type="PANTHER" id="PTHR36973">
    <property type="entry name" value="SLL1456 PROTEIN-RELATED"/>
    <property type="match status" value="1"/>
</dbReference>
<evidence type="ECO:0000313" key="2">
    <source>
        <dbReference type="EMBL" id="MVM31116.1"/>
    </source>
</evidence>
<dbReference type="InterPro" id="IPR006342">
    <property type="entry name" value="FkbM_mtfrase"/>
</dbReference>
<dbReference type="Pfam" id="PF05050">
    <property type="entry name" value="Methyltransf_21"/>
    <property type="match status" value="1"/>
</dbReference>
<feature type="domain" description="Methyltransferase FkbM" evidence="1">
    <location>
        <begin position="50"/>
        <end position="219"/>
    </location>
</feature>
<sequence>MSKKLVDYIKSVFSFFGLFVARRYPNAVNGHELAYDLNVIIRNDNPVCFDIGANRGQTIQLLQDCFRDPIIHSFEPSSATFATLASQSFGSRVQLHQLALGEQTGVAEFRNYTQSELSSFLPMNADKSENIFAEEELILTESVQVDTLDSFCSAQGIEQIDLLKIDTQGFELPVLRGGVDLFKKKRIRAVLLELNFSSLYEGQSDSLEILALMRTHNMRLVDYYEKERARGLELSWTTALFMRYS</sequence>
<name>A0A7K1SC24_9BACT</name>
<accession>A0A7K1SC24</accession>
<keyword evidence="2" id="KW-0808">Transferase</keyword>
<dbReference type="EMBL" id="WPIN01000004">
    <property type="protein sequence ID" value="MVM31116.1"/>
    <property type="molecule type" value="Genomic_DNA"/>
</dbReference>
<dbReference type="SUPFAM" id="SSF53335">
    <property type="entry name" value="S-adenosyl-L-methionine-dependent methyltransferases"/>
    <property type="match status" value="1"/>
</dbReference>
<dbReference type="InterPro" id="IPR029063">
    <property type="entry name" value="SAM-dependent_MTases_sf"/>
</dbReference>
<dbReference type="RefSeq" id="WP_157585669.1">
    <property type="nucleotide sequence ID" value="NZ_WPIN01000004.1"/>
</dbReference>
<protein>
    <submittedName>
        <fullName evidence="2">FkbM family methyltransferase</fullName>
    </submittedName>
</protein>
<evidence type="ECO:0000313" key="3">
    <source>
        <dbReference type="Proteomes" id="UP000436006"/>
    </source>
</evidence>
<dbReference type="Proteomes" id="UP000436006">
    <property type="component" value="Unassembled WGS sequence"/>
</dbReference>
<comment type="caution">
    <text evidence="2">The sequence shown here is derived from an EMBL/GenBank/DDBJ whole genome shotgun (WGS) entry which is preliminary data.</text>
</comment>
<dbReference type="NCBIfam" id="TIGR01444">
    <property type="entry name" value="fkbM_fam"/>
    <property type="match status" value="1"/>
</dbReference>
<dbReference type="AlphaFoldDB" id="A0A7K1SC24"/>
<keyword evidence="3" id="KW-1185">Reference proteome</keyword>
<dbReference type="GO" id="GO:0032259">
    <property type="term" value="P:methylation"/>
    <property type="evidence" value="ECO:0007669"/>
    <property type="project" value="UniProtKB-KW"/>
</dbReference>
<dbReference type="InterPro" id="IPR053188">
    <property type="entry name" value="FkbM_Methyltransferase"/>
</dbReference>
<organism evidence="2 3">
    <name type="scientific">Spirosoma arboris</name>
    <dbReference type="NCBI Taxonomy" id="2682092"/>
    <lineage>
        <taxon>Bacteria</taxon>
        <taxon>Pseudomonadati</taxon>
        <taxon>Bacteroidota</taxon>
        <taxon>Cytophagia</taxon>
        <taxon>Cytophagales</taxon>
        <taxon>Cytophagaceae</taxon>
        <taxon>Spirosoma</taxon>
    </lineage>
</organism>
<reference evidence="2 3" key="1">
    <citation type="submission" date="2019-12" db="EMBL/GenBank/DDBJ databases">
        <title>Spirosoma sp. HMF4905 genome sequencing and assembly.</title>
        <authorList>
            <person name="Kang H."/>
            <person name="Cha I."/>
            <person name="Kim H."/>
            <person name="Joh K."/>
        </authorList>
    </citation>
    <scope>NUCLEOTIDE SEQUENCE [LARGE SCALE GENOMIC DNA]</scope>
    <source>
        <strain evidence="2 3">HMF4905</strain>
    </source>
</reference>
<keyword evidence="2" id="KW-0489">Methyltransferase</keyword>
<proteinExistence type="predicted"/>
<dbReference type="GO" id="GO:0008171">
    <property type="term" value="F:O-methyltransferase activity"/>
    <property type="evidence" value="ECO:0007669"/>
    <property type="project" value="TreeGrafter"/>
</dbReference>
<evidence type="ECO:0000259" key="1">
    <source>
        <dbReference type="Pfam" id="PF05050"/>
    </source>
</evidence>
<dbReference type="PANTHER" id="PTHR36973:SF4">
    <property type="entry name" value="NODULATION PROTEIN"/>
    <property type="match status" value="1"/>
</dbReference>
<dbReference type="Gene3D" id="3.40.50.150">
    <property type="entry name" value="Vaccinia Virus protein VP39"/>
    <property type="match status" value="1"/>
</dbReference>
<gene>
    <name evidence="2" type="ORF">GO755_13830</name>
</gene>